<protein>
    <submittedName>
        <fullName evidence="1">Uncharacterized protein</fullName>
    </submittedName>
</protein>
<dbReference type="EMBL" id="DUTF01000022">
    <property type="protein sequence ID" value="HHY25321.1"/>
    <property type="molecule type" value="Genomic_DNA"/>
</dbReference>
<dbReference type="Proteomes" id="UP000553059">
    <property type="component" value="Unassembled WGS sequence"/>
</dbReference>
<comment type="caution">
    <text evidence="1">The sequence shown here is derived from an EMBL/GenBank/DDBJ whole genome shotgun (WGS) entry which is preliminary data.</text>
</comment>
<proteinExistence type="predicted"/>
<gene>
    <name evidence="1" type="ORF">GX523_00975</name>
</gene>
<dbReference type="AlphaFoldDB" id="A0A7C6Z232"/>
<reference evidence="1 2" key="1">
    <citation type="journal article" date="2020" name="Biotechnol. Biofuels">
        <title>New insights from the biogas microbiome by comprehensive genome-resolved metagenomics of nearly 1600 species originating from multiple anaerobic digesters.</title>
        <authorList>
            <person name="Campanaro S."/>
            <person name="Treu L."/>
            <person name="Rodriguez-R L.M."/>
            <person name="Kovalovszki A."/>
            <person name="Ziels R.M."/>
            <person name="Maus I."/>
            <person name="Zhu X."/>
            <person name="Kougias P.G."/>
            <person name="Basile A."/>
            <person name="Luo G."/>
            <person name="Schluter A."/>
            <person name="Konstantinidis K.T."/>
            <person name="Angelidaki I."/>
        </authorList>
    </citation>
    <scope>NUCLEOTIDE SEQUENCE [LARGE SCALE GENOMIC DNA]</scope>
    <source>
        <strain evidence="1">AS05jafATM_4</strain>
    </source>
</reference>
<accession>A0A7C6Z232</accession>
<name>A0A7C6Z232_9FIRM</name>
<organism evidence="1 2">
    <name type="scientific">Desulfitobacterium dehalogenans</name>
    <dbReference type="NCBI Taxonomy" id="36854"/>
    <lineage>
        <taxon>Bacteria</taxon>
        <taxon>Bacillati</taxon>
        <taxon>Bacillota</taxon>
        <taxon>Clostridia</taxon>
        <taxon>Eubacteriales</taxon>
        <taxon>Desulfitobacteriaceae</taxon>
        <taxon>Desulfitobacterium</taxon>
    </lineage>
</organism>
<sequence>MSILHRYKHRLLVVDIQKAYSRFYNLNYLLKVKRFLANHSFEDIRMLIDVFEDIYSGEFIPSFIDKSLTGEPIFKQYCTDFAINLLEEEGIDVAEFKQELLNNHCILPFHDGLMALIEPSFIPDYKVCHSDNLQEYLLEYLPPAFKDYLHSCQGSKVHIIGGGYGECVYITKQILDLLNIRNCIHSNYCYEMNPYSSLSYPPLDKRTKEVNWSFKRNDFLFYD</sequence>
<evidence type="ECO:0000313" key="1">
    <source>
        <dbReference type="EMBL" id="HHY25321.1"/>
    </source>
</evidence>
<evidence type="ECO:0000313" key="2">
    <source>
        <dbReference type="Proteomes" id="UP000553059"/>
    </source>
</evidence>